<dbReference type="PROSITE" id="PS00073">
    <property type="entry name" value="ACYL_COA_DH_2"/>
    <property type="match status" value="1"/>
</dbReference>
<dbReference type="InterPro" id="IPR006089">
    <property type="entry name" value="Acyl-CoA_DH_CS"/>
</dbReference>
<evidence type="ECO:0000313" key="2">
    <source>
        <dbReference type="EMBL" id="KAE8257749.1"/>
    </source>
</evidence>
<proteinExistence type="predicted"/>
<feature type="region of interest" description="Disordered" evidence="1">
    <location>
        <begin position="386"/>
        <end position="421"/>
    </location>
</feature>
<feature type="compositionally biased region" description="Basic and acidic residues" evidence="1">
    <location>
        <begin position="393"/>
        <end position="414"/>
    </location>
</feature>
<organism evidence="2 3">
    <name type="scientific">Tilletia indica</name>
    <dbReference type="NCBI Taxonomy" id="43049"/>
    <lineage>
        <taxon>Eukaryota</taxon>
        <taxon>Fungi</taxon>
        <taxon>Dikarya</taxon>
        <taxon>Basidiomycota</taxon>
        <taxon>Ustilaginomycotina</taxon>
        <taxon>Exobasidiomycetes</taxon>
        <taxon>Tilletiales</taxon>
        <taxon>Tilletiaceae</taxon>
        <taxon>Tilletia</taxon>
    </lineage>
</organism>
<sequence length="619" mass="67501">MAKKKSAAAKKSTSTSATTAPPAPATTSSSSTAAAATPAPAIPTHATLQVALLRCAALCVASKATLRANEIPTSNTPLDELPTHEQILNDLRVLFKRLGTTANAIALAVKVSGAAASTKGSSASQAGAGGPGNPLVGLDSESIAAAQDQLGVLTTELIPKLVYVSRKVTKESFVTHTSEQGSQTTTTSYQHMGGLGVAFDKAINRAVRETIDTVDAFIECFMDLKTRSALLASEQARYKAALEFGDELDAPPRPPAYPRMENLSPAELRKRALIRYDALYKLCERLADPAPSGDCPILQSDYKHLHNKEGGSSGGDADADDLADLHYHDSDVGEVVSYMEPHLLGLPRDNWDALQRFHSTRDEQLHDAVREIRDVLRWAKRNGIEAGTAGGDGADKGESIPPKKEEEEKKKKETVEDEDDDEFDDLFDDMALDEYAPADVDRARRALPVVENVLKAHDLIGLLFRDPKARATFEKVSRNLFDNMSEHADELVTDVDNLLGYCIYAGDPVTEARQAEEEEEEESGKTWEETQKERKEHGDHRPYDPQVAEQLARDAEDIFADHLIDFARTGKELATQGMEVAVKDDVLSRLSEVVEKIETTCKEAVGLERYNSFMSDLEL</sequence>
<evidence type="ECO:0000256" key="1">
    <source>
        <dbReference type="SAM" id="MobiDB-lite"/>
    </source>
</evidence>
<feature type="region of interest" description="Disordered" evidence="1">
    <location>
        <begin position="1"/>
        <end position="32"/>
    </location>
</feature>
<name>A0A177TN91_9BASI</name>
<evidence type="ECO:0000313" key="3">
    <source>
        <dbReference type="Proteomes" id="UP000077521"/>
    </source>
</evidence>
<dbReference type="Proteomes" id="UP000077521">
    <property type="component" value="Unassembled WGS sequence"/>
</dbReference>
<feature type="compositionally biased region" description="Basic and acidic residues" evidence="1">
    <location>
        <begin position="523"/>
        <end position="543"/>
    </location>
</feature>
<dbReference type="AlphaFoldDB" id="A0A177TN91"/>
<reference evidence="2" key="1">
    <citation type="submission" date="2016-04" db="EMBL/GenBank/DDBJ databases">
        <authorList>
            <person name="Nguyen H.D."/>
            <person name="Samba Siva P."/>
            <person name="Cullis J."/>
            <person name="Levesque C.A."/>
            <person name="Hambleton S."/>
        </authorList>
    </citation>
    <scope>NUCLEOTIDE SEQUENCE</scope>
    <source>
        <strain evidence="2">DAOMC 236416</strain>
    </source>
</reference>
<keyword evidence="3" id="KW-1185">Reference proteome</keyword>
<gene>
    <name evidence="2" type="ORF">A4X13_0g2149</name>
</gene>
<protein>
    <submittedName>
        <fullName evidence="2">Uncharacterized protein</fullName>
    </submittedName>
</protein>
<feature type="compositionally biased region" description="Low complexity" evidence="1">
    <location>
        <begin position="9"/>
        <end position="32"/>
    </location>
</feature>
<accession>A0A177TN91</accession>
<feature type="region of interest" description="Disordered" evidence="1">
    <location>
        <begin position="512"/>
        <end position="543"/>
    </location>
</feature>
<dbReference type="GO" id="GO:0003995">
    <property type="term" value="F:acyl-CoA dehydrogenase activity"/>
    <property type="evidence" value="ECO:0007669"/>
    <property type="project" value="InterPro"/>
</dbReference>
<dbReference type="EMBL" id="LWDF02000097">
    <property type="protein sequence ID" value="KAE8257749.1"/>
    <property type="molecule type" value="Genomic_DNA"/>
</dbReference>
<reference evidence="2" key="2">
    <citation type="journal article" date="2019" name="IMA Fungus">
        <title>Genome sequencing and comparison of five Tilletia species to identify candidate genes for the detection of regulated species infecting wheat.</title>
        <authorList>
            <person name="Nguyen H.D.T."/>
            <person name="Sultana T."/>
            <person name="Kesanakurti P."/>
            <person name="Hambleton S."/>
        </authorList>
    </citation>
    <scope>NUCLEOTIDE SEQUENCE</scope>
    <source>
        <strain evidence="2">DAOMC 236416</strain>
    </source>
</reference>
<comment type="caution">
    <text evidence="2">The sequence shown here is derived from an EMBL/GenBank/DDBJ whole genome shotgun (WGS) entry which is preliminary data.</text>
</comment>